<reference evidence="1 2" key="1">
    <citation type="submission" date="2018-08" db="EMBL/GenBank/DDBJ databases">
        <title>The multiple taxonomic identification of Sphingomonas gilva.</title>
        <authorList>
            <person name="Zhu D."/>
            <person name="Zheng S."/>
        </authorList>
    </citation>
    <scope>NUCLEOTIDE SEQUENCE [LARGE SCALE GENOMIC DNA]</scope>
    <source>
        <strain evidence="1 2">ZDH117</strain>
    </source>
</reference>
<comment type="caution">
    <text evidence="1">The sequence shown here is derived from an EMBL/GenBank/DDBJ whole genome shotgun (WGS) entry which is preliminary data.</text>
</comment>
<dbReference type="RefSeq" id="WP_118863080.1">
    <property type="nucleotide sequence ID" value="NZ_QWLV01000002.1"/>
</dbReference>
<dbReference type="AlphaFoldDB" id="A0A396RNC2"/>
<dbReference type="EMBL" id="QWLV01000002">
    <property type="protein sequence ID" value="RHW17888.1"/>
    <property type="molecule type" value="Genomic_DNA"/>
</dbReference>
<name>A0A396RNC2_9SPHN</name>
<dbReference type="Proteomes" id="UP000266693">
    <property type="component" value="Unassembled WGS sequence"/>
</dbReference>
<protein>
    <recommendedName>
        <fullName evidence="3">YMGG-like Gly-zipper domain-containing protein</fullName>
    </recommendedName>
</protein>
<sequence length="69" mass="6142">MKTHVPLALLAAVGLAGCSSNIVEGAAIGAAGGAAVGALSDDVSVEEGAAVGGVGGAAVGAATADPDPD</sequence>
<evidence type="ECO:0008006" key="3">
    <source>
        <dbReference type="Google" id="ProtNLM"/>
    </source>
</evidence>
<keyword evidence="2" id="KW-1185">Reference proteome</keyword>
<proteinExistence type="predicted"/>
<accession>A0A396RNC2</accession>
<evidence type="ECO:0000313" key="2">
    <source>
        <dbReference type="Proteomes" id="UP000266693"/>
    </source>
</evidence>
<organism evidence="1 2">
    <name type="scientific">Sphingomonas gilva</name>
    <dbReference type="NCBI Taxonomy" id="2305907"/>
    <lineage>
        <taxon>Bacteria</taxon>
        <taxon>Pseudomonadati</taxon>
        <taxon>Pseudomonadota</taxon>
        <taxon>Alphaproteobacteria</taxon>
        <taxon>Sphingomonadales</taxon>
        <taxon>Sphingomonadaceae</taxon>
        <taxon>Sphingomonas</taxon>
    </lineage>
</organism>
<evidence type="ECO:0000313" key="1">
    <source>
        <dbReference type="EMBL" id="RHW17888.1"/>
    </source>
</evidence>
<dbReference type="PROSITE" id="PS51257">
    <property type="entry name" value="PROKAR_LIPOPROTEIN"/>
    <property type="match status" value="1"/>
</dbReference>
<gene>
    <name evidence="1" type="ORF">D1610_05080</name>
</gene>